<accession>A0ABS4PL02</accession>
<evidence type="ECO:0000313" key="3">
    <source>
        <dbReference type="Proteomes" id="UP000741013"/>
    </source>
</evidence>
<gene>
    <name evidence="2" type="ORF">JOM49_001633</name>
</gene>
<keyword evidence="1" id="KW-0732">Signal</keyword>
<evidence type="ECO:0000313" key="2">
    <source>
        <dbReference type="EMBL" id="MBP2180107.1"/>
    </source>
</evidence>
<dbReference type="EMBL" id="JAGGMS010000001">
    <property type="protein sequence ID" value="MBP2180107.1"/>
    <property type="molecule type" value="Genomic_DNA"/>
</dbReference>
<dbReference type="Proteomes" id="UP000741013">
    <property type="component" value="Unassembled WGS sequence"/>
</dbReference>
<feature type="signal peptide" evidence="1">
    <location>
        <begin position="1"/>
        <end position="23"/>
    </location>
</feature>
<organism evidence="2 3">
    <name type="scientific">Amycolatopsis magusensis</name>
    <dbReference type="NCBI Taxonomy" id="882444"/>
    <lineage>
        <taxon>Bacteria</taxon>
        <taxon>Bacillati</taxon>
        <taxon>Actinomycetota</taxon>
        <taxon>Actinomycetes</taxon>
        <taxon>Pseudonocardiales</taxon>
        <taxon>Pseudonocardiaceae</taxon>
        <taxon>Amycolatopsis</taxon>
    </lineage>
</organism>
<comment type="caution">
    <text evidence="2">The sequence shown here is derived from an EMBL/GenBank/DDBJ whole genome shotgun (WGS) entry which is preliminary data.</text>
</comment>
<dbReference type="RefSeq" id="WP_209663727.1">
    <property type="nucleotide sequence ID" value="NZ_JAGGMS010000001.1"/>
</dbReference>
<reference evidence="2 3" key="1">
    <citation type="submission" date="2021-03" db="EMBL/GenBank/DDBJ databases">
        <title>Sequencing the genomes of 1000 actinobacteria strains.</title>
        <authorList>
            <person name="Klenk H.-P."/>
        </authorList>
    </citation>
    <scope>NUCLEOTIDE SEQUENCE [LARGE SCALE GENOMIC DNA]</scope>
    <source>
        <strain evidence="2 3">DSM 45510</strain>
    </source>
</reference>
<keyword evidence="3" id="KW-1185">Reference proteome</keyword>
<feature type="chain" id="PRO_5046543794" evidence="1">
    <location>
        <begin position="24"/>
        <end position="87"/>
    </location>
</feature>
<name>A0ABS4PL02_9PSEU</name>
<evidence type="ECO:0000256" key="1">
    <source>
        <dbReference type="SAM" id="SignalP"/>
    </source>
</evidence>
<proteinExistence type="predicted"/>
<protein>
    <submittedName>
        <fullName evidence="2">Uncharacterized protein</fullName>
    </submittedName>
</protein>
<sequence>MRVLPLFTGTFAALALMAAPAAASVEREVPCPSDGHLYRCSEVGRYAERDYCVYVGERNIQFGDADKWWCSPYLHEPGYTLTLGYRR</sequence>